<feature type="compositionally biased region" description="Basic and acidic residues" evidence="1">
    <location>
        <begin position="144"/>
        <end position="158"/>
    </location>
</feature>
<evidence type="ECO:0000313" key="2">
    <source>
        <dbReference type="EMBL" id="KAJ7676445.1"/>
    </source>
</evidence>
<dbReference type="Proteomes" id="UP001221757">
    <property type="component" value="Unassembled WGS sequence"/>
</dbReference>
<evidence type="ECO:0000256" key="1">
    <source>
        <dbReference type="SAM" id="MobiDB-lite"/>
    </source>
</evidence>
<gene>
    <name evidence="2" type="ORF">B0H17DRAFT_1139876</name>
</gene>
<dbReference type="AlphaFoldDB" id="A0AAD7D347"/>
<keyword evidence="3" id="KW-1185">Reference proteome</keyword>
<sequence length="188" mass="19769">MTKSGSPSKSWRLRGWITTNQIQRRGERLLVSVGASRATLMVVIANVIPEQELITSDPVEVGQKNAANARDKNRIIIPDTAVRVDTGGLEITVPVPARRFEDRAGERDPVTGVRAVDERDGVRTGGTRARRAGGGVCSGLSGGDGHHRVAGREGRAGNRGDGPGPGARNPCGRGVCRLSEGAAGYTVI</sequence>
<reference evidence="2" key="1">
    <citation type="submission" date="2023-03" db="EMBL/GenBank/DDBJ databases">
        <title>Massive genome expansion in bonnet fungi (Mycena s.s.) driven by repeated elements and novel gene families across ecological guilds.</title>
        <authorList>
            <consortium name="Lawrence Berkeley National Laboratory"/>
            <person name="Harder C.B."/>
            <person name="Miyauchi S."/>
            <person name="Viragh M."/>
            <person name="Kuo A."/>
            <person name="Thoen E."/>
            <person name="Andreopoulos B."/>
            <person name="Lu D."/>
            <person name="Skrede I."/>
            <person name="Drula E."/>
            <person name="Henrissat B."/>
            <person name="Morin E."/>
            <person name="Kohler A."/>
            <person name="Barry K."/>
            <person name="LaButti K."/>
            <person name="Morin E."/>
            <person name="Salamov A."/>
            <person name="Lipzen A."/>
            <person name="Mereny Z."/>
            <person name="Hegedus B."/>
            <person name="Baldrian P."/>
            <person name="Stursova M."/>
            <person name="Weitz H."/>
            <person name="Taylor A."/>
            <person name="Grigoriev I.V."/>
            <person name="Nagy L.G."/>
            <person name="Martin F."/>
            <person name="Kauserud H."/>
        </authorList>
    </citation>
    <scope>NUCLEOTIDE SEQUENCE</scope>
    <source>
        <strain evidence="2">CBHHK067</strain>
    </source>
</reference>
<name>A0AAD7D347_MYCRO</name>
<proteinExistence type="predicted"/>
<organism evidence="2 3">
    <name type="scientific">Mycena rosella</name>
    <name type="common">Pink bonnet</name>
    <name type="synonym">Agaricus rosellus</name>
    <dbReference type="NCBI Taxonomy" id="1033263"/>
    <lineage>
        <taxon>Eukaryota</taxon>
        <taxon>Fungi</taxon>
        <taxon>Dikarya</taxon>
        <taxon>Basidiomycota</taxon>
        <taxon>Agaricomycotina</taxon>
        <taxon>Agaricomycetes</taxon>
        <taxon>Agaricomycetidae</taxon>
        <taxon>Agaricales</taxon>
        <taxon>Marasmiineae</taxon>
        <taxon>Mycenaceae</taxon>
        <taxon>Mycena</taxon>
    </lineage>
</organism>
<accession>A0AAD7D347</accession>
<comment type="caution">
    <text evidence="2">The sequence shown here is derived from an EMBL/GenBank/DDBJ whole genome shotgun (WGS) entry which is preliminary data.</text>
</comment>
<feature type="compositionally biased region" description="Gly residues" evidence="1">
    <location>
        <begin position="132"/>
        <end position="143"/>
    </location>
</feature>
<protein>
    <submittedName>
        <fullName evidence="2">Uncharacterized protein</fullName>
    </submittedName>
</protein>
<feature type="region of interest" description="Disordered" evidence="1">
    <location>
        <begin position="119"/>
        <end position="173"/>
    </location>
</feature>
<evidence type="ECO:0000313" key="3">
    <source>
        <dbReference type="Proteomes" id="UP001221757"/>
    </source>
</evidence>
<dbReference type="EMBL" id="JARKIE010000142">
    <property type="protein sequence ID" value="KAJ7676445.1"/>
    <property type="molecule type" value="Genomic_DNA"/>
</dbReference>